<dbReference type="Proteomes" id="UP000234190">
    <property type="component" value="Unassembled WGS sequence"/>
</dbReference>
<keyword evidence="6" id="KW-1185">Reference proteome</keyword>
<dbReference type="GO" id="GO:0004888">
    <property type="term" value="F:transmembrane signaling receptor activity"/>
    <property type="evidence" value="ECO:0007669"/>
    <property type="project" value="InterPro"/>
</dbReference>
<name>A0A2N4UA43_9BURK</name>
<dbReference type="PROSITE" id="PS50111">
    <property type="entry name" value="CHEMOTAXIS_TRANSDUC_2"/>
    <property type="match status" value="1"/>
</dbReference>
<dbReference type="Gene3D" id="1.10.287.950">
    <property type="entry name" value="Methyl-accepting chemotaxis protein"/>
    <property type="match status" value="1"/>
</dbReference>
<organism evidence="5 6">
    <name type="scientific">Pollutimonas subterranea</name>
    <dbReference type="NCBI Taxonomy" id="2045210"/>
    <lineage>
        <taxon>Bacteria</taxon>
        <taxon>Pseudomonadati</taxon>
        <taxon>Pseudomonadota</taxon>
        <taxon>Betaproteobacteria</taxon>
        <taxon>Burkholderiales</taxon>
        <taxon>Alcaligenaceae</taxon>
        <taxon>Pollutimonas</taxon>
    </lineage>
</organism>
<keyword evidence="1 3" id="KW-0807">Transducer</keyword>
<dbReference type="EMBL" id="PDNW01000001">
    <property type="protein sequence ID" value="PLC51894.1"/>
    <property type="molecule type" value="Genomic_DNA"/>
</dbReference>
<dbReference type="RefSeq" id="WP_102072380.1">
    <property type="nucleotide sequence ID" value="NZ_PDNW01000001.1"/>
</dbReference>
<evidence type="ECO:0000313" key="5">
    <source>
        <dbReference type="EMBL" id="PLC51894.1"/>
    </source>
</evidence>
<comment type="similarity">
    <text evidence="2">Belongs to the methyl-accepting chemotaxis (MCP) protein family.</text>
</comment>
<dbReference type="PANTHER" id="PTHR32089">
    <property type="entry name" value="METHYL-ACCEPTING CHEMOTAXIS PROTEIN MCPB"/>
    <property type="match status" value="1"/>
</dbReference>
<sequence>MKKKAGRTVGVSRLLGRLSRGEATFSDRAWTLSPIAWPLARFLTTLRDRFVTMRNASIDISLNTARLQTQTQVCGDMAREQAAEADGLATRGGQISTMSDQTETAVADIAATFHTQMDVARATLRQLNDLQTRVTRVASQMDVFSGVVAQLSQRARSVEDTSRLIKDIALQTHLLALNAGVEAARAGDAGQGFAVVASEVGKLAERVNSATGEIVKHTGEILGLVADTRSKTDDISTDMATSDKVVGQFTVSFNQFVTEFERMDAQMSEVVGTVGQVNATNQEMNRSIERIATLSAQVQHGMGAMSRQVTAVRVKSENLQEMLAALRTGNTPFDSLVSVLESLNSACGTLLRQASRRGVDIFDDQYRRIPNSNPARFNTAYDMAIDQPLTQLLDDMLDQLPGGFYTLLVDRRGYCPTHNTRYSRAPTGDLDHDTRHVRNKRIFDDPVCQAAIKNPSGVLCQTYTRDTGEIVTDVSIPIDIDNSRWGAVRIGIDYARFVEMN</sequence>
<evidence type="ECO:0000256" key="3">
    <source>
        <dbReference type="PROSITE-ProRule" id="PRU00284"/>
    </source>
</evidence>
<dbReference type="Pfam" id="PF00015">
    <property type="entry name" value="MCPsignal"/>
    <property type="match status" value="1"/>
</dbReference>
<dbReference type="GO" id="GO:0016020">
    <property type="term" value="C:membrane"/>
    <property type="evidence" value="ECO:0007669"/>
    <property type="project" value="InterPro"/>
</dbReference>
<evidence type="ECO:0000256" key="1">
    <source>
        <dbReference type="ARBA" id="ARBA00023224"/>
    </source>
</evidence>
<reference evidence="5 6" key="1">
    <citation type="submission" date="2017-10" db="EMBL/GenBank/DDBJ databases">
        <title>Two draft genome sequences of Pusillimonas sp. strains isolated from a nitrate- and radionuclide-contaminated groundwater in Russia.</title>
        <authorList>
            <person name="Grouzdev D.S."/>
            <person name="Tourova T.P."/>
            <person name="Goeva M.A."/>
            <person name="Babich T.L."/>
            <person name="Sokolova D.S."/>
            <person name="Abdullin R."/>
            <person name="Poltaraus A.B."/>
            <person name="Toshchakov S.V."/>
            <person name="Nazina T.N."/>
        </authorList>
    </citation>
    <scope>NUCLEOTIDE SEQUENCE [LARGE SCALE GENOMIC DNA]</scope>
    <source>
        <strain evidence="5 6">JR1/69-3-13</strain>
    </source>
</reference>
<dbReference type="SUPFAM" id="SSF58104">
    <property type="entry name" value="Methyl-accepting chemotaxis protein (MCP) signaling domain"/>
    <property type="match status" value="1"/>
</dbReference>
<feature type="domain" description="Methyl-accepting transducer" evidence="4">
    <location>
        <begin position="56"/>
        <end position="292"/>
    </location>
</feature>
<evidence type="ECO:0000256" key="2">
    <source>
        <dbReference type="ARBA" id="ARBA00029447"/>
    </source>
</evidence>
<evidence type="ECO:0000313" key="6">
    <source>
        <dbReference type="Proteomes" id="UP000234190"/>
    </source>
</evidence>
<dbReference type="PRINTS" id="PR00260">
    <property type="entry name" value="CHEMTRNSDUCR"/>
</dbReference>
<dbReference type="AlphaFoldDB" id="A0A2N4UA43"/>
<dbReference type="GO" id="GO:0006935">
    <property type="term" value="P:chemotaxis"/>
    <property type="evidence" value="ECO:0007669"/>
    <property type="project" value="InterPro"/>
</dbReference>
<dbReference type="PANTHER" id="PTHR32089:SF112">
    <property type="entry name" value="LYSOZYME-LIKE PROTEIN-RELATED"/>
    <property type="match status" value="1"/>
</dbReference>
<gene>
    <name evidence="5" type="ORF">CR159_02450</name>
</gene>
<accession>A0A2N4UA43</accession>
<protein>
    <submittedName>
        <fullName evidence="5">Chemotaxis protein</fullName>
    </submittedName>
</protein>
<dbReference type="InterPro" id="IPR004090">
    <property type="entry name" value="Chemotax_Me-accpt_rcpt"/>
</dbReference>
<dbReference type="OrthoDB" id="2489132at2"/>
<dbReference type="GO" id="GO:0007165">
    <property type="term" value="P:signal transduction"/>
    <property type="evidence" value="ECO:0007669"/>
    <property type="project" value="UniProtKB-KW"/>
</dbReference>
<dbReference type="InterPro" id="IPR004089">
    <property type="entry name" value="MCPsignal_dom"/>
</dbReference>
<dbReference type="SMART" id="SM00283">
    <property type="entry name" value="MA"/>
    <property type="match status" value="1"/>
</dbReference>
<evidence type="ECO:0000259" key="4">
    <source>
        <dbReference type="PROSITE" id="PS50111"/>
    </source>
</evidence>
<comment type="caution">
    <text evidence="5">The sequence shown here is derived from an EMBL/GenBank/DDBJ whole genome shotgun (WGS) entry which is preliminary data.</text>
</comment>
<proteinExistence type="inferred from homology"/>